<dbReference type="AlphaFoldDB" id="A0A6C0AXI4"/>
<evidence type="ECO:0000313" key="1">
    <source>
        <dbReference type="EMBL" id="QHS84669.1"/>
    </source>
</evidence>
<protein>
    <submittedName>
        <fullName evidence="1">Uncharacterized protein</fullName>
    </submittedName>
</protein>
<accession>A0A6C0AXI4</accession>
<reference evidence="1" key="1">
    <citation type="journal article" date="2020" name="Nature">
        <title>Giant virus diversity and host interactions through global metagenomics.</title>
        <authorList>
            <person name="Schulz F."/>
            <person name="Roux S."/>
            <person name="Paez-Espino D."/>
            <person name="Jungbluth S."/>
            <person name="Walsh D.A."/>
            <person name="Denef V.J."/>
            <person name="McMahon K.D."/>
            <person name="Konstantinidis K.T."/>
            <person name="Eloe-Fadrosh E.A."/>
            <person name="Kyrpides N.C."/>
            <person name="Woyke T."/>
        </authorList>
    </citation>
    <scope>NUCLEOTIDE SEQUENCE</scope>
    <source>
        <strain evidence="1">GVMAG-S-ERX556022-25</strain>
    </source>
</reference>
<proteinExistence type="predicted"/>
<name>A0A6C0AXI4_9ZZZZ</name>
<organism evidence="1">
    <name type="scientific">viral metagenome</name>
    <dbReference type="NCBI Taxonomy" id="1070528"/>
    <lineage>
        <taxon>unclassified sequences</taxon>
        <taxon>metagenomes</taxon>
        <taxon>organismal metagenomes</taxon>
    </lineage>
</organism>
<sequence length="178" mass="21085">MSHSLDNNQPININFDISYPNYESNMQPFMRRTENTDIVIDTYELEKKLLLLDNALSEEIKNFYRKIKSSTQEIYIKNWQLFSIDNILKLKEMYIKDNINITDIGLKYEGMGHCKVAFIDPKSNMIYYRHDGGSNGYDREHNYNKLKNNYLSINNSGITFYTFLQQINQDIIESDCVF</sequence>
<dbReference type="EMBL" id="MN738811">
    <property type="protein sequence ID" value="QHS84669.1"/>
    <property type="molecule type" value="Genomic_DNA"/>
</dbReference>